<evidence type="ECO:0000313" key="3">
    <source>
        <dbReference type="Proteomes" id="UP000600449"/>
    </source>
</evidence>
<feature type="compositionally biased region" description="Basic and acidic residues" evidence="1">
    <location>
        <begin position="180"/>
        <end position="190"/>
    </location>
</feature>
<dbReference type="EMBL" id="BMMF01000005">
    <property type="protein sequence ID" value="GGK33547.1"/>
    <property type="molecule type" value="Genomic_DNA"/>
</dbReference>
<evidence type="ECO:0000256" key="1">
    <source>
        <dbReference type="SAM" id="MobiDB-lite"/>
    </source>
</evidence>
<dbReference type="PANTHER" id="PTHR38588:SF1">
    <property type="entry name" value="BLL0334 PROTEIN"/>
    <property type="match status" value="1"/>
</dbReference>
<dbReference type="SUPFAM" id="SSF55961">
    <property type="entry name" value="Bet v1-like"/>
    <property type="match status" value="1"/>
</dbReference>
<sequence length="190" mass="19799">MDMKDSQRIAAPREVVWAGLNDPEVLKQCIPGCETIEKVSDTEMTAKVTLKIGPVKATFNGKVTLSDLDPPNGYVISGEGAGGAAGHAKGSAKVDLEAAQGEDGAEETILHYDVKAQVGGKIAQLGGRLIDATAKKLAGEFFTKFGEVVAPPPPEQEGETISGTSGEDAPKKGWFSGMFGKKDKEAPAAE</sequence>
<dbReference type="PANTHER" id="PTHR38588">
    <property type="entry name" value="BLL0334 PROTEIN"/>
    <property type="match status" value="1"/>
</dbReference>
<dbReference type="RefSeq" id="WP_188912358.1">
    <property type="nucleotide sequence ID" value="NZ_BMMF01000005.1"/>
</dbReference>
<accession>A0A917V3T2</accession>
<name>A0A917V3T2_9HYPH</name>
<dbReference type="Proteomes" id="UP000600449">
    <property type="component" value="Unassembled WGS sequence"/>
</dbReference>
<dbReference type="AlphaFoldDB" id="A0A917V3T2"/>
<comment type="caution">
    <text evidence="2">The sequence shown here is derived from an EMBL/GenBank/DDBJ whole genome shotgun (WGS) entry which is preliminary data.</text>
</comment>
<gene>
    <name evidence="2" type="ORF">GCM10011322_20270</name>
</gene>
<dbReference type="Pfam" id="PF06240">
    <property type="entry name" value="COXG"/>
    <property type="match status" value="1"/>
</dbReference>
<organism evidence="2 3">
    <name type="scientific">Salinarimonas ramus</name>
    <dbReference type="NCBI Taxonomy" id="690164"/>
    <lineage>
        <taxon>Bacteria</taxon>
        <taxon>Pseudomonadati</taxon>
        <taxon>Pseudomonadota</taxon>
        <taxon>Alphaproteobacteria</taxon>
        <taxon>Hyphomicrobiales</taxon>
        <taxon>Salinarimonadaceae</taxon>
        <taxon>Salinarimonas</taxon>
    </lineage>
</organism>
<reference evidence="2 3" key="1">
    <citation type="journal article" date="2014" name="Int. J. Syst. Evol. Microbiol.">
        <title>Complete genome sequence of Corynebacterium casei LMG S-19264T (=DSM 44701T), isolated from a smear-ripened cheese.</title>
        <authorList>
            <consortium name="US DOE Joint Genome Institute (JGI-PGF)"/>
            <person name="Walter F."/>
            <person name="Albersmeier A."/>
            <person name="Kalinowski J."/>
            <person name="Ruckert C."/>
        </authorList>
    </citation>
    <scope>NUCLEOTIDE SEQUENCE [LARGE SCALE GENOMIC DNA]</scope>
    <source>
        <strain evidence="2 3">CGMCC 1.9161</strain>
    </source>
</reference>
<dbReference type="InterPro" id="IPR010419">
    <property type="entry name" value="CO_DH_gsu"/>
</dbReference>
<protein>
    <submittedName>
        <fullName evidence="2">Carbon monoxide dehydrogenase</fullName>
    </submittedName>
</protein>
<keyword evidence="3" id="KW-1185">Reference proteome</keyword>
<feature type="region of interest" description="Disordered" evidence="1">
    <location>
        <begin position="147"/>
        <end position="190"/>
    </location>
</feature>
<dbReference type="InterPro" id="IPR023393">
    <property type="entry name" value="START-like_dom_sf"/>
</dbReference>
<proteinExistence type="predicted"/>
<dbReference type="CDD" id="cd05018">
    <property type="entry name" value="CoxG"/>
    <property type="match status" value="1"/>
</dbReference>
<dbReference type="Gene3D" id="3.30.530.20">
    <property type="match status" value="1"/>
</dbReference>
<evidence type="ECO:0000313" key="2">
    <source>
        <dbReference type="EMBL" id="GGK33547.1"/>
    </source>
</evidence>